<dbReference type="InterPro" id="IPR013103">
    <property type="entry name" value="RVT_2"/>
</dbReference>
<dbReference type="SMART" id="SM00717">
    <property type="entry name" value="SANT"/>
    <property type="match status" value="2"/>
</dbReference>
<keyword evidence="3" id="KW-0645">Protease</keyword>
<evidence type="ECO:0000259" key="9">
    <source>
        <dbReference type="PROSITE" id="PS51294"/>
    </source>
</evidence>
<feature type="domain" description="HTH myb-type" evidence="9">
    <location>
        <begin position="884"/>
        <end position="934"/>
    </location>
</feature>
<dbReference type="OrthoDB" id="1737296at2759"/>
<dbReference type="EMBL" id="JAGYWB010000015">
    <property type="protein sequence ID" value="KAI0498169.1"/>
    <property type="molecule type" value="Genomic_DNA"/>
</dbReference>
<accession>A0A8T3AP67</accession>
<dbReference type="Proteomes" id="UP000829196">
    <property type="component" value="Unassembled WGS sequence"/>
</dbReference>
<evidence type="ECO:0000256" key="7">
    <source>
        <dbReference type="ARBA" id="ARBA00023242"/>
    </source>
</evidence>
<keyword evidence="4" id="KW-0805">Transcription regulation</keyword>
<comment type="caution">
    <text evidence="10">The sequence shown here is derived from an EMBL/GenBank/DDBJ whole genome shotgun (WGS) entry which is preliminary data.</text>
</comment>
<sequence>MNANYTPQLNNPKQNNALMANSETPSYDWYLDSGASPHMTNTADNLNQPTAYQGADGVFIGDGRNIPIAHSGTGILPTPNRKLQLTNLLHVPNISHNLISISHLVKDNNISVTFDPMGFVFKDLMTNQELLRGPCKAGMYKIRPVDNTRKSTSSLQDRWWKGVHQSTNARISPIMLPSHTNSEVIPTIATTQPQHTQQTKHPMITRLQTGSLKPSRRLNLLATNSSIVDPDPTNFSEANSHPEWRQAMAEEFIALQKQGTWCLVPPPPKASILGCKWTFQKKFNSDGSVARFKARLVAQGNKQEYGIDYGETFSPVAKFPTIRMLFTIALSQGWTVQQLDVLNAFLHGQLTDTVYMAQPRGFIDNTHSNHVCWLRKSIYGLKQAPRQWYTTFTNHLLTIGFQHSQADPSLLTFQQNQTQIFLLVYVDDILVTGNNQETINNVLSKLHSQFNMRNLGPAHHFLGIKIQKLTDKFFLSQSSYATSILTSVNLTTCNSLANPSCTKLPAQTTEDAMLSEPSTYRRITGSLQYLTLTRPDIAYAVNTLSQHMHDPSSQHVYLLKCLLRYISGTLEFGLPILKAQLTLKTYSDADWASDPTTRKSTTGYCTFLGDTLISWAVKKQATVSRSSTESEYRALAAAVADSIWLKRLLNDFLIPHNRHIDLFCYNMSAIALAHNPVYHARTKHIEIDHRFVRDHIQNQVIRLLSIGTTFQIADILTKPLSTPSAELNNGGSQWAMVAAISSNGQLRQSFLHSDAWISPSSPSFKTMGLYLASPPPLFSSIEKNSRIKMAGEPLQQQDGFFSGEVSFVSKKNFHSTELESREHEARLSKLCSRGHWRPAEDAELKKLVALYGPQNWNLIAEKLEGRSGKSCRLRWYNQLDPRINRNAFTKEEEQRLLSAHKCYGNKWALIARLFPWRTDNAVKNHWHVIMARRQREKSDAYRRRKQSNSSCIKSSCISGSTITSNKDEFVAACTDLSLSSSFTSTSFHQYSYKNPIEYLIGSDGKLVAGRTDHSDNFDPEFESSLTEPMINQNINNFFLKKTDHKKKEIKLPFIDFLGEFLVNNSAKIICQSSHPNLPSQFLNHVHVLASSRCFHLIRQTTADMNLANGSNRPLRSLLMSNKCLYSDKVWLIPEILGNVQMVEMEEFPSFCDYCKRIGHIKDECRTQSIVLPIVPSITSNPSKIEENVVGNASVLLNKDILGGNKDNLLNVIISNSTIALSVNNLVVEDVNDVNELLTDALLGGIGDPLGTSGEDCAVSTHSGIDVVPIVGNDLSTVVGADELIISSPVLSDVGNEYVVIMNYGGNCFSSDPVACKFVDSMVTMVSDVHVECDDNVVDAVGLTGNLRGMEKVPFVDVPIVLISSDELKAKLS</sequence>
<keyword evidence="5" id="KW-0238">DNA-binding</keyword>
<dbReference type="InterPro" id="IPR054722">
    <property type="entry name" value="PolX-like_BBD"/>
</dbReference>
<dbReference type="GO" id="GO:0003677">
    <property type="term" value="F:DNA binding"/>
    <property type="evidence" value="ECO:0007669"/>
    <property type="project" value="UniProtKB-KW"/>
</dbReference>
<dbReference type="Gene3D" id="3.30.70.270">
    <property type="match status" value="1"/>
</dbReference>
<keyword evidence="3" id="KW-0378">Hydrolase</keyword>
<keyword evidence="3" id="KW-0064">Aspartyl protease</keyword>
<evidence type="ECO:0000313" key="11">
    <source>
        <dbReference type="Proteomes" id="UP000829196"/>
    </source>
</evidence>
<evidence type="ECO:0000256" key="6">
    <source>
        <dbReference type="ARBA" id="ARBA00023163"/>
    </source>
</evidence>
<dbReference type="PANTHER" id="PTHR11439:SF463">
    <property type="entry name" value="REVERSE TRANSCRIPTASE TY1_COPIA-TYPE DOMAIN-CONTAINING PROTEIN"/>
    <property type="match status" value="1"/>
</dbReference>
<dbReference type="GO" id="GO:0005634">
    <property type="term" value="C:nucleus"/>
    <property type="evidence" value="ECO:0007669"/>
    <property type="project" value="UniProtKB-SubCell"/>
</dbReference>
<dbReference type="InterPro" id="IPR043502">
    <property type="entry name" value="DNA/RNA_pol_sf"/>
</dbReference>
<comment type="subcellular location">
    <subcellularLocation>
        <location evidence="1">Nucleus</location>
    </subcellularLocation>
</comment>
<keyword evidence="7" id="KW-0539">Nucleus</keyword>
<dbReference type="Pfam" id="PF07727">
    <property type="entry name" value="RVT_2"/>
    <property type="match status" value="1"/>
</dbReference>
<dbReference type="Gene3D" id="3.10.10.10">
    <property type="entry name" value="HIV Type 1 Reverse Transcriptase, subunit A, domain 1"/>
    <property type="match status" value="1"/>
</dbReference>
<feature type="domain" description="Myb-like" evidence="8">
    <location>
        <begin position="833"/>
        <end position="879"/>
    </location>
</feature>
<gene>
    <name evidence="10" type="ORF">KFK09_021410</name>
</gene>
<feature type="domain" description="HTH myb-type" evidence="9">
    <location>
        <begin position="833"/>
        <end position="883"/>
    </location>
</feature>
<keyword evidence="2" id="KW-0677">Repeat</keyword>
<evidence type="ECO:0000256" key="3">
    <source>
        <dbReference type="ARBA" id="ARBA00022750"/>
    </source>
</evidence>
<dbReference type="SUPFAM" id="SSF46689">
    <property type="entry name" value="Homeodomain-like"/>
    <property type="match status" value="1"/>
</dbReference>
<dbReference type="SMR" id="A0A8T3AP67"/>
<dbReference type="SUPFAM" id="SSF56672">
    <property type="entry name" value="DNA/RNA polymerases"/>
    <property type="match status" value="1"/>
</dbReference>
<protein>
    <submittedName>
        <fullName evidence="10">Uncharacterized protein</fullName>
    </submittedName>
</protein>
<evidence type="ECO:0000313" key="10">
    <source>
        <dbReference type="EMBL" id="KAI0498169.1"/>
    </source>
</evidence>
<dbReference type="FunFam" id="1.10.10.60:FF:000060">
    <property type="entry name" value="MYB transcription factor"/>
    <property type="match status" value="1"/>
</dbReference>
<dbReference type="CDD" id="cd09272">
    <property type="entry name" value="RNase_HI_RT_Ty1"/>
    <property type="match status" value="1"/>
</dbReference>
<evidence type="ECO:0000259" key="8">
    <source>
        <dbReference type="PROSITE" id="PS50090"/>
    </source>
</evidence>
<name>A0A8T3AP67_DENNO</name>
<dbReference type="GO" id="GO:0004190">
    <property type="term" value="F:aspartic-type endopeptidase activity"/>
    <property type="evidence" value="ECO:0007669"/>
    <property type="project" value="UniProtKB-KW"/>
</dbReference>
<dbReference type="CDD" id="cd00167">
    <property type="entry name" value="SANT"/>
    <property type="match status" value="2"/>
</dbReference>
<dbReference type="Pfam" id="PF22936">
    <property type="entry name" value="Pol_BBD"/>
    <property type="match status" value="1"/>
</dbReference>
<evidence type="ECO:0000256" key="1">
    <source>
        <dbReference type="ARBA" id="ARBA00004123"/>
    </source>
</evidence>
<dbReference type="InterPro" id="IPR001005">
    <property type="entry name" value="SANT/Myb"/>
</dbReference>
<dbReference type="PROSITE" id="PS50090">
    <property type="entry name" value="MYB_LIKE"/>
    <property type="match status" value="2"/>
</dbReference>
<dbReference type="Gene3D" id="1.10.10.60">
    <property type="entry name" value="Homeodomain-like"/>
    <property type="match status" value="2"/>
</dbReference>
<keyword evidence="6" id="KW-0804">Transcription</keyword>
<evidence type="ECO:0000256" key="4">
    <source>
        <dbReference type="ARBA" id="ARBA00023015"/>
    </source>
</evidence>
<dbReference type="PROSITE" id="PS51294">
    <property type="entry name" value="HTH_MYB"/>
    <property type="match status" value="2"/>
</dbReference>
<dbReference type="Pfam" id="PF13921">
    <property type="entry name" value="Myb_DNA-bind_6"/>
    <property type="match status" value="1"/>
</dbReference>
<organism evidence="10 11">
    <name type="scientific">Dendrobium nobile</name>
    <name type="common">Orchid</name>
    <dbReference type="NCBI Taxonomy" id="94219"/>
    <lineage>
        <taxon>Eukaryota</taxon>
        <taxon>Viridiplantae</taxon>
        <taxon>Streptophyta</taxon>
        <taxon>Embryophyta</taxon>
        <taxon>Tracheophyta</taxon>
        <taxon>Spermatophyta</taxon>
        <taxon>Magnoliopsida</taxon>
        <taxon>Liliopsida</taxon>
        <taxon>Asparagales</taxon>
        <taxon>Orchidaceae</taxon>
        <taxon>Epidendroideae</taxon>
        <taxon>Malaxideae</taxon>
        <taxon>Dendrobiinae</taxon>
        <taxon>Dendrobium</taxon>
    </lineage>
</organism>
<dbReference type="PANTHER" id="PTHR11439">
    <property type="entry name" value="GAG-POL-RELATED RETROTRANSPOSON"/>
    <property type="match status" value="1"/>
</dbReference>
<dbReference type="InterPro" id="IPR017930">
    <property type="entry name" value="Myb_dom"/>
</dbReference>
<proteinExistence type="predicted"/>
<dbReference type="InterPro" id="IPR009057">
    <property type="entry name" value="Homeodomain-like_sf"/>
</dbReference>
<feature type="domain" description="Myb-like" evidence="8">
    <location>
        <begin position="880"/>
        <end position="930"/>
    </location>
</feature>
<keyword evidence="11" id="KW-1185">Reference proteome</keyword>
<reference evidence="10" key="1">
    <citation type="journal article" date="2022" name="Front. Genet.">
        <title>Chromosome-Scale Assembly of the Dendrobium nobile Genome Provides Insights Into the Molecular Mechanism of the Biosynthesis of the Medicinal Active Ingredient of Dendrobium.</title>
        <authorList>
            <person name="Xu Q."/>
            <person name="Niu S.-C."/>
            <person name="Li K.-L."/>
            <person name="Zheng P.-J."/>
            <person name="Zhang X.-J."/>
            <person name="Jia Y."/>
            <person name="Liu Y."/>
            <person name="Niu Y.-X."/>
            <person name="Yu L.-H."/>
            <person name="Chen D.-F."/>
            <person name="Zhang G.-Q."/>
        </authorList>
    </citation>
    <scope>NUCLEOTIDE SEQUENCE</scope>
    <source>
        <tissue evidence="10">Leaf</tissue>
    </source>
</reference>
<evidence type="ECO:0000256" key="2">
    <source>
        <dbReference type="ARBA" id="ARBA00022737"/>
    </source>
</evidence>
<evidence type="ECO:0000256" key="5">
    <source>
        <dbReference type="ARBA" id="ARBA00023125"/>
    </source>
</evidence>
<dbReference type="InterPro" id="IPR043128">
    <property type="entry name" value="Rev_trsase/Diguanyl_cyclase"/>
</dbReference>